<protein>
    <submittedName>
        <fullName evidence="2">Putative DsbA family dithiol-disulfide isomerase</fullName>
    </submittedName>
</protein>
<reference evidence="2 3" key="1">
    <citation type="submission" date="2018-06" db="EMBL/GenBank/DDBJ databases">
        <title>Genomic Encyclopedia of Archaeal and Bacterial Type Strains, Phase II (KMG-II): from individual species to whole genera.</title>
        <authorList>
            <person name="Goeker M."/>
        </authorList>
    </citation>
    <scope>NUCLEOTIDE SEQUENCE [LARGE SCALE GENOMIC DNA]</scope>
    <source>
        <strain evidence="2 3">ATCC BAA-1881</strain>
    </source>
</reference>
<keyword evidence="3" id="KW-1185">Reference proteome</keyword>
<dbReference type="PANTHER" id="PTHR13887:SF41">
    <property type="entry name" value="THIOREDOXIN SUPERFAMILY PROTEIN"/>
    <property type="match status" value="1"/>
</dbReference>
<comment type="caution">
    <text evidence="2">The sequence shown here is derived from an EMBL/GenBank/DDBJ whole genome shotgun (WGS) entry which is preliminary data.</text>
</comment>
<dbReference type="GO" id="GO:0016853">
    <property type="term" value="F:isomerase activity"/>
    <property type="evidence" value="ECO:0007669"/>
    <property type="project" value="UniProtKB-KW"/>
</dbReference>
<dbReference type="SUPFAM" id="SSF52833">
    <property type="entry name" value="Thioredoxin-like"/>
    <property type="match status" value="1"/>
</dbReference>
<dbReference type="Proteomes" id="UP000248806">
    <property type="component" value="Unassembled WGS sequence"/>
</dbReference>
<dbReference type="RefSeq" id="WP_111321820.1">
    <property type="nucleotide sequence ID" value="NZ_BIFX01000003.1"/>
</dbReference>
<evidence type="ECO:0000313" key="3">
    <source>
        <dbReference type="Proteomes" id="UP000248806"/>
    </source>
</evidence>
<proteinExistence type="predicted"/>
<dbReference type="OrthoDB" id="9799122at2"/>
<feature type="domain" description="DSBA-like thioredoxin" evidence="1">
    <location>
        <begin position="3"/>
        <end position="204"/>
    </location>
</feature>
<accession>A0A326UHD9</accession>
<keyword evidence="2" id="KW-0413">Isomerase</keyword>
<evidence type="ECO:0000313" key="2">
    <source>
        <dbReference type="EMBL" id="PZW31131.1"/>
    </source>
</evidence>
<dbReference type="Gene3D" id="3.40.30.10">
    <property type="entry name" value="Glutaredoxin"/>
    <property type="match status" value="1"/>
</dbReference>
<dbReference type="PANTHER" id="PTHR13887">
    <property type="entry name" value="GLUTATHIONE S-TRANSFERASE KAPPA"/>
    <property type="match status" value="1"/>
</dbReference>
<dbReference type="Pfam" id="PF01323">
    <property type="entry name" value="DSBA"/>
    <property type="match status" value="1"/>
</dbReference>
<dbReference type="InterPro" id="IPR001853">
    <property type="entry name" value="DSBA-like_thioredoxin_dom"/>
</dbReference>
<organism evidence="2 3">
    <name type="scientific">Thermosporothrix hazakensis</name>
    <dbReference type="NCBI Taxonomy" id="644383"/>
    <lineage>
        <taxon>Bacteria</taxon>
        <taxon>Bacillati</taxon>
        <taxon>Chloroflexota</taxon>
        <taxon>Ktedonobacteria</taxon>
        <taxon>Ktedonobacterales</taxon>
        <taxon>Thermosporotrichaceae</taxon>
        <taxon>Thermosporothrix</taxon>
    </lineage>
</organism>
<dbReference type="InterPro" id="IPR036249">
    <property type="entry name" value="Thioredoxin-like_sf"/>
</dbReference>
<name>A0A326UHD9_THEHA</name>
<gene>
    <name evidence="2" type="ORF">EI42_02228</name>
</gene>
<dbReference type="EMBL" id="QKUF01000006">
    <property type="protein sequence ID" value="PZW31131.1"/>
    <property type="molecule type" value="Genomic_DNA"/>
</dbReference>
<dbReference type="CDD" id="cd03024">
    <property type="entry name" value="DsbA_FrnE"/>
    <property type="match status" value="1"/>
</dbReference>
<evidence type="ECO:0000259" key="1">
    <source>
        <dbReference type="Pfam" id="PF01323"/>
    </source>
</evidence>
<dbReference type="AlphaFoldDB" id="A0A326UHD9"/>
<dbReference type="GO" id="GO:0016491">
    <property type="term" value="F:oxidoreductase activity"/>
    <property type="evidence" value="ECO:0007669"/>
    <property type="project" value="InterPro"/>
</dbReference>
<sequence length="234" mass="26084">MKIEIFSDILCPWCYIGKQRLRSALARFPYRDQVEISFSSFELDPSLPADSQETIEERTARSTGRSAQEVSAMLTYVTELARQEGLNYHLEGIRLVNSRTAHRLVHLASRQKKQEAMQDRLWTAFLSEHRSISDPTTLLELAVEVGLDPDEVQAVLDSDAYMDEVNADKQRALLLGITGVPFFVIDEKYGISGAQTSEVFLKVLETAWAETHPSTGLELASEAEGTCEGGSCPL</sequence>